<dbReference type="Pfam" id="PF22607">
    <property type="entry name" value="FAD_binding-like"/>
    <property type="match status" value="1"/>
</dbReference>
<keyword evidence="3" id="KW-0503">Monooxygenase</keyword>
<dbReference type="InterPro" id="IPR054707">
    <property type="entry name" value="DhpH_subs-bd"/>
</dbReference>
<dbReference type="InterPro" id="IPR053212">
    <property type="entry name" value="DHP_3-monooxygenase"/>
</dbReference>
<dbReference type="EMBL" id="JBHLTS010000004">
    <property type="protein sequence ID" value="MFC0513003.1"/>
    <property type="molecule type" value="Genomic_DNA"/>
</dbReference>
<dbReference type="InterPro" id="IPR036188">
    <property type="entry name" value="FAD/NAD-bd_sf"/>
</dbReference>
<dbReference type="Gene3D" id="3.50.50.60">
    <property type="entry name" value="FAD/NAD(P)-binding domain"/>
    <property type="match status" value="2"/>
</dbReference>
<dbReference type="InterPro" id="IPR002938">
    <property type="entry name" value="FAD-bd"/>
</dbReference>
<feature type="domain" description="2,6-dihydroxypyridine 3-monooxygenase substrate binding" evidence="2">
    <location>
        <begin position="162"/>
        <end position="289"/>
    </location>
</feature>
<sequence length="370" mass="41364">MKTIIIGGSIGGLITGIALKKAGYDVDIYERSASEMQGRGAGLVVQPGLMDYMISNDISNRQQFGVPATQRQILNGHGHVTLRYENDTSFTSWNYLWRQLKNYFPAENYHYNHKLESLNQNDKTVHGVFSDGKEVAADLLIGADGYSSVVREHISPGIAPLYSGYVAYRGLIPESDLNEEEIEFFSNKFTLYPYTNSHLLAYLVPGNHGELEKGGRQLNWVWYLNKTKSELDRLMTDKNGLIRQFSIPATFLSTESVTELHERAQKELPDILRDRVLQTTNPFVQTIVDMEVPKMYEGRVVILGDAASVVRPHTASGTAKAYENGVALSAALSRHKQVEEALLEWNNDELRYAADLIAYGRRLAKGSGLG</sequence>
<evidence type="ECO:0000313" key="3">
    <source>
        <dbReference type="EMBL" id="MFC0513003.1"/>
    </source>
</evidence>
<organism evidence="3 4">
    <name type="scientific">Mucilaginibacter angelicae</name>
    <dbReference type="NCBI Taxonomy" id="869718"/>
    <lineage>
        <taxon>Bacteria</taxon>
        <taxon>Pseudomonadati</taxon>
        <taxon>Bacteroidota</taxon>
        <taxon>Sphingobacteriia</taxon>
        <taxon>Sphingobacteriales</taxon>
        <taxon>Sphingobacteriaceae</taxon>
        <taxon>Mucilaginibacter</taxon>
    </lineage>
</organism>
<evidence type="ECO:0000259" key="2">
    <source>
        <dbReference type="Pfam" id="PF22607"/>
    </source>
</evidence>
<proteinExistence type="predicted"/>
<accession>A0ABV6KZV4</accession>
<dbReference type="GO" id="GO:0004497">
    <property type="term" value="F:monooxygenase activity"/>
    <property type="evidence" value="ECO:0007669"/>
    <property type="project" value="UniProtKB-KW"/>
</dbReference>
<reference evidence="3 4" key="1">
    <citation type="submission" date="2024-09" db="EMBL/GenBank/DDBJ databases">
        <authorList>
            <person name="Sun Q."/>
            <person name="Mori K."/>
        </authorList>
    </citation>
    <scope>NUCLEOTIDE SEQUENCE [LARGE SCALE GENOMIC DNA]</scope>
    <source>
        <strain evidence="3 4">NCAIM B.02415</strain>
    </source>
</reference>
<comment type="caution">
    <text evidence="3">The sequence shown here is derived from an EMBL/GenBank/DDBJ whole genome shotgun (WGS) entry which is preliminary data.</text>
</comment>
<keyword evidence="3" id="KW-0560">Oxidoreductase</keyword>
<dbReference type="SUPFAM" id="SSF54373">
    <property type="entry name" value="FAD-linked reductases, C-terminal domain"/>
    <property type="match status" value="1"/>
</dbReference>
<keyword evidence="4" id="KW-1185">Reference proteome</keyword>
<name>A0ABV6KZV4_9SPHI</name>
<dbReference type="Proteomes" id="UP001589828">
    <property type="component" value="Unassembled WGS sequence"/>
</dbReference>
<dbReference type="Pfam" id="PF01494">
    <property type="entry name" value="FAD_binding_3"/>
    <property type="match status" value="1"/>
</dbReference>
<dbReference type="SUPFAM" id="SSF51905">
    <property type="entry name" value="FAD/NAD(P)-binding domain"/>
    <property type="match status" value="1"/>
</dbReference>
<dbReference type="RefSeq" id="WP_377020876.1">
    <property type="nucleotide sequence ID" value="NZ_JBHLTS010000004.1"/>
</dbReference>
<feature type="domain" description="FAD-binding" evidence="1">
    <location>
        <begin position="2"/>
        <end position="154"/>
    </location>
</feature>
<dbReference type="PANTHER" id="PTHR47469:SF2">
    <property type="entry name" value="OS06G0597600 PROTEIN"/>
    <property type="match status" value="1"/>
</dbReference>
<evidence type="ECO:0000259" key="1">
    <source>
        <dbReference type="Pfam" id="PF01494"/>
    </source>
</evidence>
<dbReference type="NCBIfam" id="NF005566">
    <property type="entry name" value="PRK07236.1"/>
    <property type="match status" value="1"/>
</dbReference>
<protein>
    <submittedName>
        <fullName evidence="3">FAD-dependent monooxygenase</fullName>
    </submittedName>
</protein>
<dbReference type="PRINTS" id="PR00420">
    <property type="entry name" value="RNGMNOXGNASE"/>
</dbReference>
<dbReference type="PANTHER" id="PTHR47469">
    <property type="entry name" value="MONOOXYGENASE-LIKE"/>
    <property type="match status" value="1"/>
</dbReference>
<evidence type="ECO:0000313" key="4">
    <source>
        <dbReference type="Proteomes" id="UP001589828"/>
    </source>
</evidence>
<gene>
    <name evidence="3" type="ORF">ACFFGT_02290</name>
</gene>